<dbReference type="EMBL" id="AZDJ01000013">
    <property type="protein sequence ID" value="KRK73362.1"/>
    <property type="molecule type" value="Genomic_DNA"/>
</dbReference>
<evidence type="ECO:0000313" key="2">
    <source>
        <dbReference type="EMBL" id="KRK73362.1"/>
    </source>
</evidence>
<evidence type="ECO:0000313" key="3">
    <source>
        <dbReference type="Proteomes" id="UP000051804"/>
    </source>
</evidence>
<evidence type="ECO:0000256" key="1">
    <source>
        <dbReference type="SAM" id="Phobius"/>
    </source>
</evidence>
<protein>
    <recommendedName>
        <fullName evidence="4">NfeD-like C-terminal domain-containing protein</fullName>
    </recommendedName>
</protein>
<comment type="caution">
    <text evidence="2">The sequence shown here is derived from an EMBL/GenBank/DDBJ whole genome shotgun (WGS) entry which is preliminary data.</text>
</comment>
<evidence type="ECO:0008006" key="4">
    <source>
        <dbReference type="Google" id="ProtNLM"/>
    </source>
</evidence>
<dbReference type="Proteomes" id="UP000051804">
    <property type="component" value="Unassembled WGS sequence"/>
</dbReference>
<reference evidence="2 3" key="1">
    <citation type="journal article" date="2015" name="Genome Announc.">
        <title>Expanding the biotechnology potential of lactobacilli through comparative genomics of 213 strains and associated genera.</title>
        <authorList>
            <person name="Sun Z."/>
            <person name="Harris H.M."/>
            <person name="McCann A."/>
            <person name="Guo C."/>
            <person name="Argimon S."/>
            <person name="Zhang W."/>
            <person name="Yang X."/>
            <person name="Jeffery I.B."/>
            <person name="Cooney J.C."/>
            <person name="Kagawa T.F."/>
            <person name="Liu W."/>
            <person name="Song Y."/>
            <person name="Salvetti E."/>
            <person name="Wrobel A."/>
            <person name="Rasinkangas P."/>
            <person name="Parkhill J."/>
            <person name="Rea M.C."/>
            <person name="O'Sullivan O."/>
            <person name="Ritari J."/>
            <person name="Douillard F.P."/>
            <person name="Paul Ross R."/>
            <person name="Yang R."/>
            <person name="Briner A.E."/>
            <person name="Felis G.E."/>
            <person name="de Vos W.M."/>
            <person name="Barrangou R."/>
            <person name="Klaenhammer T.R."/>
            <person name="Caufield P.W."/>
            <person name="Cui Y."/>
            <person name="Zhang H."/>
            <person name="O'Toole P.W."/>
        </authorList>
    </citation>
    <scope>NUCLEOTIDE SEQUENCE [LARGE SCALE GENOMIC DNA]</scope>
    <source>
        <strain evidence="2 3">JCM 17158</strain>
    </source>
</reference>
<accession>A0A0R1JZW3</accession>
<keyword evidence="1" id="KW-1133">Transmembrane helix</keyword>
<dbReference type="PATRIC" id="fig|1291734.4.peg.1251"/>
<sequence>MWTWFTSQPWWLASLLGLLGLIVIGVLVFAVFSLVGLPVLALLSRLFSRAENSTTESADDYLLGELTLRIPADGVGEVMITGNGRARQTYAARSYDAGVALPQGTAVVVVAVRQGVAYVQAAKQLPPTTK</sequence>
<dbReference type="Gene3D" id="2.40.50.140">
    <property type="entry name" value="Nucleic acid-binding proteins"/>
    <property type="match status" value="1"/>
</dbReference>
<keyword evidence="1" id="KW-0472">Membrane</keyword>
<name>A0A0R1JZW3_9LACO</name>
<gene>
    <name evidence="2" type="ORF">FD02_GL001220</name>
</gene>
<keyword evidence="1" id="KW-0812">Transmembrane</keyword>
<organism evidence="2 3">
    <name type="scientific">Lacticaseibacillus nasuensis JCM 17158</name>
    <dbReference type="NCBI Taxonomy" id="1291734"/>
    <lineage>
        <taxon>Bacteria</taxon>
        <taxon>Bacillati</taxon>
        <taxon>Bacillota</taxon>
        <taxon>Bacilli</taxon>
        <taxon>Lactobacillales</taxon>
        <taxon>Lactobacillaceae</taxon>
        <taxon>Lacticaseibacillus</taxon>
    </lineage>
</organism>
<dbReference type="RefSeq" id="WP_054721670.1">
    <property type="nucleotide sequence ID" value="NZ_AZDJ01000013.1"/>
</dbReference>
<feature type="transmembrane region" description="Helical" evidence="1">
    <location>
        <begin position="12"/>
        <end position="43"/>
    </location>
</feature>
<keyword evidence="3" id="KW-1185">Reference proteome</keyword>
<dbReference type="AlphaFoldDB" id="A0A0R1JZW3"/>
<dbReference type="STRING" id="1291734.FD02_GL001220"/>
<dbReference type="InterPro" id="IPR012340">
    <property type="entry name" value="NA-bd_OB-fold"/>
</dbReference>
<proteinExistence type="predicted"/>
<dbReference type="OrthoDB" id="2327765at2"/>